<dbReference type="InterPro" id="IPR001305">
    <property type="entry name" value="HSP_DnaJ_Cys-rich_dom"/>
</dbReference>
<dbReference type="InterPro" id="IPR012724">
    <property type="entry name" value="DnaJ"/>
</dbReference>
<sequence>MSQQDWLEKDYYEVLGVPKDAPASDIKKAFRKLARELHPDHNPGDDAARERFKDVSEAYSVLSDDKKRKEYDETRSLFGSGLGGRMPGGAPGGGGMPFDLSDLIGNAQNRAGGFTDLFGSLFGGGRHNAPPTDRMGRDIEAEVSVGFTDAVLGTTLPLSLRSPGVCDLCHGTGAKPGTSPRTCPTCHGSGLTSSNQGAFSFSEPCKDCSGTGSIVDEKCPECRGSGGVTKTRTMSVRLPAGVSDGQRIRVRGKGEPGGRGGPAGDLYVLVHVTPDDLFGRSGKNITLTVPVTFAEAALGADLRVPTVDGVVTVRVPPGTPSGRVLRVRGKGVPAKTGAGDLLVTIDVAVPPELSERARKALAEFAAETPAAPRNQIDARVRRQEH</sequence>
<dbReference type="Pfam" id="PF00684">
    <property type="entry name" value="DnaJ_CXXCXGXG"/>
    <property type="match status" value="1"/>
</dbReference>
<feature type="repeat" description="CXXCXGXG motif" evidence="11">
    <location>
        <begin position="183"/>
        <end position="190"/>
    </location>
</feature>
<evidence type="ECO:0000256" key="13">
    <source>
        <dbReference type="SAM" id="MobiDB-lite"/>
    </source>
</evidence>
<feature type="binding site" evidence="11">
    <location>
        <position position="222"/>
    </location>
    <ligand>
        <name>Zn(2+)</name>
        <dbReference type="ChEBI" id="CHEBI:29105"/>
        <label>1</label>
    </ligand>
</feature>
<dbReference type="InterPro" id="IPR002939">
    <property type="entry name" value="DnaJ_C"/>
</dbReference>
<dbReference type="HAMAP" id="MF_01152">
    <property type="entry name" value="DnaJ"/>
    <property type="match status" value="1"/>
</dbReference>
<dbReference type="SUPFAM" id="SSF46565">
    <property type="entry name" value="Chaperone J-domain"/>
    <property type="match status" value="1"/>
</dbReference>
<organism evidence="16 17">
    <name type="scientific">Actinocatenispora thailandica</name>
    <dbReference type="NCBI Taxonomy" id="227318"/>
    <lineage>
        <taxon>Bacteria</taxon>
        <taxon>Bacillati</taxon>
        <taxon>Actinomycetota</taxon>
        <taxon>Actinomycetes</taxon>
        <taxon>Micromonosporales</taxon>
        <taxon>Micromonosporaceae</taxon>
        <taxon>Actinocatenispora</taxon>
    </lineage>
</organism>
<dbReference type="FunFam" id="2.10.230.10:FF:000002">
    <property type="entry name" value="Molecular chaperone DnaJ"/>
    <property type="match status" value="1"/>
</dbReference>
<dbReference type="GO" id="GO:0042026">
    <property type="term" value="P:protein refolding"/>
    <property type="evidence" value="ECO:0007669"/>
    <property type="project" value="TreeGrafter"/>
</dbReference>
<dbReference type="GO" id="GO:0006260">
    <property type="term" value="P:DNA replication"/>
    <property type="evidence" value="ECO:0007669"/>
    <property type="project" value="UniProtKB-KW"/>
</dbReference>
<dbReference type="SUPFAM" id="SSF57938">
    <property type="entry name" value="DnaJ/Hsp40 cysteine-rich domain"/>
    <property type="match status" value="1"/>
</dbReference>
<evidence type="ECO:0000313" key="17">
    <source>
        <dbReference type="Proteomes" id="UP000611640"/>
    </source>
</evidence>
<feature type="domain" description="J" evidence="14">
    <location>
        <begin position="10"/>
        <end position="75"/>
    </location>
</feature>
<comment type="domain">
    <text evidence="11">The J domain is necessary and sufficient to stimulate DnaK ATPase activity. Zinc center 1 plays an important role in the autonomous, DnaK-independent chaperone activity of DnaJ. Zinc center 2 is essential for interaction with DnaK and for DnaJ activity.</text>
</comment>
<dbReference type="GO" id="GO:0008270">
    <property type="term" value="F:zinc ion binding"/>
    <property type="evidence" value="ECO:0007669"/>
    <property type="project" value="UniProtKB-UniRule"/>
</dbReference>
<dbReference type="AlphaFoldDB" id="A0A7R7DWQ9"/>
<evidence type="ECO:0000256" key="8">
    <source>
        <dbReference type="ARBA" id="ARBA00023186"/>
    </source>
</evidence>
<keyword evidence="7 11" id="KW-0346">Stress response</keyword>
<comment type="subcellular location">
    <subcellularLocation>
        <location evidence="11">Cytoplasm</location>
    </subcellularLocation>
</comment>
<dbReference type="Gene3D" id="2.10.230.10">
    <property type="entry name" value="Heat shock protein DnaJ, cysteine-rich domain"/>
    <property type="match status" value="1"/>
</dbReference>
<evidence type="ECO:0000256" key="3">
    <source>
        <dbReference type="ARBA" id="ARBA00022723"/>
    </source>
</evidence>
<dbReference type="Pfam" id="PF01556">
    <property type="entry name" value="DnaJ_C"/>
    <property type="match status" value="1"/>
</dbReference>
<gene>
    <name evidence="16" type="primary">dnaJ1</name>
    <name evidence="11" type="synonym">dnaJ</name>
    <name evidence="16" type="ORF">Athai_65590</name>
</gene>
<dbReference type="GO" id="GO:0005737">
    <property type="term" value="C:cytoplasm"/>
    <property type="evidence" value="ECO:0007669"/>
    <property type="project" value="UniProtKB-SubCell"/>
</dbReference>
<feature type="binding site" evidence="11">
    <location>
        <position position="208"/>
    </location>
    <ligand>
        <name>Zn(2+)</name>
        <dbReference type="ChEBI" id="CHEBI:29105"/>
        <label>2</label>
    </ligand>
</feature>
<keyword evidence="6 11" id="KW-0862">Zinc</keyword>
<dbReference type="CDD" id="cd10747">
    <property type="entry name" value="DnaJ_C"/>
    <property type="match status" value="1"/>
</dbReference>
<evidence type="ECO:0000259" key="15">
    <source>
        <dbReference type="PROSITE" id="PS51188"/>
    </source>
</evidence>
<dbReference type="Pfam" id="PF00226">
    <property type="entry name" value="DnaJ"/>
    <property type="match status" value="1"/>
</dbReference>
<reference evidence="16 17" key="1">
    <citation type="submission" date="2020-08" db="EMBL/GenBank/DDBJ databases">
        <title>Whole genome shotgun sequence of Actinocatenispora thailandica NBRC 105041.</title>
        <authorList>
            <person name="Komaki H."/>
            <person name="Tamura T."/>
        </authorList>
    </citation>
    <scope>NUCLEOTIDE SEQUENCE [LARGE SCALE GENOMIC DNA]</scope>
    <source>
        <strain evidence="16 17">NBRC 105041</strain>
    </source>
</reference>
<evidence type="ECO:0000256" key="5">
    <source>
        <dbReference type="ARBA" id="ARBA00022771"/>
    </source>
</evidence>
<comment type="similarity">
    <text evidence="9 11">Belongs to the DnaJ family.</text>
</comment>
<dbReference type="InterPro" id="IPR018253">
    <property type="entry name" value="DnaJ_domain_CS"/>
</dbReference>
<evidence type="ECO:0000256" key="11">
    <source>
        <dbReference type="HAMAP-Rule" id="MF_01152"/>
    </source>
</evidence>
<accession>A0A7R7DWQ9</accession>
<evidence type="ECO:0000256" key="4">
    <source>
        <dbReference type="ARBA" id="ARBA00022737"/>
    </source>
</evidence>
<dbReference type="NCBIfam" id="NF008035">
    <property type="entry name" value="PRK10767.1"/>
    <property type="match status" value="1"/>
</dbReference>
<evidence type="ECO:0000256" key="6">
    <source>
        <dbReference type="ARBA" id="ARBA00022833"/>
    </source>
</evidence>
<evidence type="ECO:0000256" key="12">
    <source>
        <dbReference type="PROSITE-ProRule" id="PRU00546"/>
    </source>
</evidence>
<dbReference type="EMBL" id="AP023355">
    <property type="protein sequence ID" value="BCJ39056.1"/>
    <property type="molecule type" value="Genomic_DNA"/>
</dbReference>
<dbReference type="InterPro" id="IPR036869">
    <property type="entry name" value="J_dom_sf"/>
</dbReference>
<comment type="function">
    <text evidence="11">Participates actively in the response to hyperosmotic and heat shock by preventing the aggregation of stress-denatured proteins and by disaggregating proteins, also in an autonomous, DnaK-independent fashion. Unfolded proteins bind initially to DnaJ; upon interaction with the DnaJ-bound protein, DnaK hydrolyzes its bound ATP, resulting in the formation of a stable complex. GrpE releases ADP from DnaK; ATP binding to DnaK triggers the release of the substrate protein, thus completing the reaction cycle. Several rounds of ATP-dependent interactions between DnaJ, DnaK and GrpE are required for fully efficient folding. Also involved, together with DnaK and GrpE, in the DNA replication of plasmids through activation of initiation proteins.</text>
</comment>
<dbReference type="CDD" id="cd10719">
    <property type="entry name" value="DnaJ_zf"/>
    <property type="match status" value="1"/>
</dbReference>
<evidence type="ECO:0000259" key="14">
    <source>
        <dbReference type="PROSITE" id="PS50076"/>
    </source>
</evidence>
<dbReference type="PANTHER" id="PTHR43096:SF54">
    <property type="entry name" value="CHAPERONE PROTEIN DNAJ 1"/>
    <property type="match status" value="1"/>
</dbReference>
<dbReference type="CDD" id="cd06257">
    <property type="entry name" value="DnaJ"/>
    <property type="match status" value="1"/>
</dbReference>
<dbReference type="InterPro" id="IPR001623">
    <property type="entry name" value="DnaJ_domain"/>
</dbReference>
<dbReference type="InterPro" id="IPR008971">
    <property type="entry name" value="HSP40/DnaJ_pept-bd"/>
</dbReference>
<dbReference type="GO" id="GO:0031072">
    <property type="term" value="F:heat shock protein binding"/>
    <property type="evidence" value="ECO:0007669"/>
    <property type="project" value="InterPro"/>
</dbReference>
<dbReference type="PROSITE" id="PS51188">
    <property type="entry name" value="ZF_CR"/>
    <property type="match status" value="1"/>
</dbReference>
<dbReference type="SUPFAM" id="SSF49493">
    <property type="entry name" value="HSP40/DnaJ peptide-binding domain"/>
    <property type="match status" value="2"/>
</dbReference>
<feature type="repeat" description="CXXCXGXG motif" evidence="11">
    <location>
        <begin position="205"/>
        <end position="212"/>
    </location>
</feature>
<keyword evidence="4 11" id="KW-0677">Repeat</keyword>
<dbReference type="Gene3D" id="2.60.260.20">
    <property type="entry name" value="Urease metallochaperone UreE, N-terminal domain"/>
    <property type="match status" value="2"/>
</dbReference>
<name>A0A7R7DWQ9_9ACTN</name>
<feature type="repeat" description="CXXCXGXG motif" evidence="11">
    <location>
        <begin position="219"/>
        <end position="226"/>
    </location>
</feature>
<feature type="binding site" evidence="11">
    <location>
        <position position="219"/>
    </location>
    <ligand>
        <name>Zn(2+)</name>
        <dbReference type="ChEBI" id="CHEBI:29105"/>
        <label>1</label>
    </ligand>
</feature>
<feature type="binding site" evidence="11">
    <location>
        <position position="183"/>
    </location>
    <ligand>
        <name>Zn(2+)</name>
        <dbReference type="ChEBI" id="CHEBI:29105"/>
        <label>2</label>
    </ligand>
</feature>
<evidence type="ECO:0000256" key="2">
    <source>
        <dbReference type="ARBA" id="ARBA00022705"/>
    </source>
</evidence>
<dbReference type="GO" id="GO:0051082">
    <property type="term" value="F:unfolded protein binding"/>
    <property type="evidence" value="ECO:0007669"/>
    <property type="project" value="UniProtKB-UniRule"/>
</dbReference>
<dbReference type="FunFam" id="2.60.260.20:FF:000005">
    <property type="entry name" value="Chaperone protein dnaJ 1, mitochondrial"/>
    <property type="match status" value="1"/>
</dbReference>
<keyword evidence="5 11" id="KW-0863">Zinc-finger</keyword>
<dbReference type="InterPro" id="IPR036410">
    <property type="entry name" value="HSP_DnaJ_Cys-rich_dom_sf"/>
</dbReference>
<keyword evidence="3 11" id="KW-0479">Metal-binding</keyword>
<evidence type="ECO:0000313" key="16">
    <source>
        <dbReference type="EMBL" id="BCJ39056.1"/>
    </source>
</evidence>
<proteinExistence type="inferred from homology"/>
<feature type="compositionally biased region" description="Basic and acidic residues" evidence="13">
    <location>
        <begin position="376"/>
        <end position="385"/>
    </location>
</feature>
<feature type="repeat" description="CXXCXGXG motif" evidence="11">
    <location>
        <begin position="166"/>
        <end position="173"/>
    </location>
</feature>
<feature type="zinc finger region" description="CR-type" evidence="12">
    <location>
        <begin position="153"/>
        <end position="231"/>
    </location>
</feature>
<dbReference type="NCBIfam" id="TIGR02349">
    <property type="entry name" value="DnaJ_bact"/>
    <property type="match status" value="1"/>
</dbReference>
<dbReference type="RefSeq" id="WP_203964986.1">
    <property type="nucleotide sequence ID" value="NZ_AP023355.1"/>
</dbReference>
<feature type="binding site" evidence="11">
    <location>
        <position position="186"/>
    </location>
    <ligand>
        <name>Zn(2+)</name>
        <dbReference type="ChEBI" id="CHEBI:29105"/>
        <label>2</label>
    </ligand>
</feature>
<dbReference type="GO" id="GO:0009408">
    <property type="term" value="P:response to heat"/>
    <property type="evidence" value="ECO:0007669"/>
    <property type="project" value="InterPro"/>
</dbReference>
<keyword evidence="8 11" id="KW-0143">Chaperone</keyword>
<evidence type="ECO:0000256" key="9">
    <source>
        <dbReference type="ARBA" id="ARBA00061004"/>
    </source>
</evidence>
<dbReference type="KEGG" id="atl:Athai_65590"/>
<dbReference type="PROSITE" id="PS50076">
    <property type="entry name" value="DNAJ_2"/>
    <property type="match status" value="1"/>
</dbReference>
<evidence type="ECO:0000256" key="1">
    <source>
        <dbReference type="ARBA" id="ARBA00022490"/>
    </source>
</evidence>
<keyword evidence="17" id="KW-1185">Reference proteome</keyword>
<dbReference type="PANTHER" id="PTHR43096">
    <property type="entry name" value="DNAJ HOMOLOG 1, MITOCHONDRIAL-RELATED"/>
    <property type="match status" value="1"/>
</dbReference>
<keyword evidence="1 11" id="KW-0963">Cytoplasm</keyword>
<dbReference type="GO" id="GO:0005524">
    <property type="term" value="F:ATP binding"/>
    <property type="evidence" value="ECO:0007669"/>
    <property type="project" value="InterPro"/>
</dbReference>
<evidence type="ECO:0000256" key="7">
    <source>
        <dbReference type="ARBA" id="ARBA00023016"/>
    </source>
</evidence>
<feature type="binding site" evidence="11">
    <location>
        <position position="205"/>
    </location>
    <ligand>
        <name>Zn(2+)</name>
        <dbReference type="ChEBI" id="CHEBI:29105"/>
        <label>2</label>
    </ligand>
</feature>
<feature type="binding site" evidence="11">
    <location>
        <position position="166"/>
    </location>
    <ligand>
        <name>Zn(2+)</name>
        <dbReference type="ChEBI" id="CHEBI:29105"/>
        <label>1</label>
    </ligand>
</feature>
<comment type="cofactor">
    <cofactor evidence="11">
        <name>Zn(2+)</name>
        <dbReference type="ChEBI" id="CHEBI:29105"/>
    </cofactor>
    <text evidence="11">Binds 2 Zn(2+) ions per monomer.</text>
</comment>
<dbReference type="PROSITE" id="PS00636">
    <property type="entry name" value="DNAJ_1"/>
    <property type="match status" value="1"/>
</dbReference>
<protein>
    <recommendedName>
        <fullName evidence="10 11">Chaperone protein DnaJ</fullName>
    </recommendedName>
</protein>
<dbReference type="SMART" id="SM00271">
    <property type="entry name" value="DnaJ"/>
    <property type="match status" value="1"/>
</dbReference>
<keyword evidence="2 11" id="KW-0235">DNA replication</keyword>
<dbReference type="Proteomes" id="UP000611640">
    <property type="component" value="Chromosome"/>
</dbReference>
<dbReference type="Gene3D" id="1.10.287.110">
    <property type="entry name" value="DnaJ domain"/>
    <property type="match status" value="1"/>
</dbReference>
<feature type="region of interest" description="Disordered" evidence="13">
    <location>
        <begin position="366"/>
        <end position="385"/>
    </location>
</feature>
<feature type="binding site" evidence="11">
    <location>
        <position position="169"/>
    </location>
    <ligand>
        <name>Zn(2+)</name>
        <dbReference type="ChEBI" id="CHEBI:29105"/>
        <label>1</label>
    </ligand>
</feature>
<evidence type="ECO:0000256" key="10">
    <source>
        <dbReference type="ARBA" id="ARBA00067609"/>
    </source>
</evidence>
<comment type="subunit">
    <text evidence="11">Homodimer.</text>
</comment>
<dbReference type="PRINTS" id="PR00625">
    <property type="entry name" value="JDOMAIN"/>
</dbReference>
<feature type="domain" description="CR-type" evidence="15">
    <location>
        <begin position="153"/>
        <end position="231"/>
    </location>
</feature>